<dbReference type="HAMAP" id="MF_00082">
    <property type="entry name" value="ArgB"/>
    <property type="match status" value="1"/>
</dbReference>
<dbReference type="PIRSF" id="PIRSF000728">
    <property type="entry name" value="NAGK"/>
    <property type="match status" value="1"/>
</dbReference>
<dbReference type="GO" id="GO:0005524">
    <property type="term" value="F:ATP binding"/>
    <property type="evidence" value="ECO:0007669"/>
    <property type="project" value="UniProtKB-KW"/>
</dbReference>
<sequence length="262" mass="27133">MIVIKYGGHALPEPGSIDPALELIAQEHRAGKKLILVHGGGPQINAALSARGLGKEMVAGYRKTSPEVFAVVQEVLSGQVLRSIVNQLVHLGINAVGLSAADGEIVRAEKMLVNLHGALTDVGLVGDIKSSNPALLIQLLADGYLPVISPIGVDVAGQGLNLNADLVAGAIGGSLKAERVLYMTDVSGIYRNWPDASSKIDSICVAELRSLAPSFSEGMIPKVKSAINAIESGAQAVRIFDGRDIAELRAALADSGGTLVVP</sequence>
<comment type="pathway">
    <text evidence="7">Amino-acid biosynthesis.</text>
</comment>
<dbReference type="InterPro" id="IPR004662">
    <property type="entry name" value="AcgluKinase_fam"/>
</dbReference>
<keyword evidence="3" id="KW-0808">Transferase</keyword>
<evidence type="ECO:0000256" key="4">
    <source>
        <dbReference type="ARBA" id="ARBA00022741"/>
    </source>
</evidence>
<dbReference type="InterPro" id="IPR037528">
    <property type="entry name" value="ArgB"/>
</dbReference>
<gene>
    <name evidence="9" type="ORF">UFOPK1863_00944</name>
    <name evidence="10" type="ORF">UFOPK3874_00623</name>
</gene>
<dbReference type="GO" id="GO:0005737">
    <property type="term" value="C:cytoplasm"/>
    <property type="evidence" value="ECO:0007669"/>
    <property type="project" value="InterPro"/>
</dbReference>
<dbReference type="Pfam" id="PF00696">
    <property type="entry name" value="AA_kinase"/>
    <property type="match status" value="1"/>
</dbReference>
<evidence type="ECO:0000313" key="9">
    <source>
        <dbReference type="EMBL" id="CAB4619528.1"/>
    </source>
</evidence>
<dbReference type="PRINTS" id="PR00474">
    <property type="entry name" value="GLU5KINASE"/>
</dbReference>
<dbReference type="GO" id="GO:0006526">
    <property type="term" value="P:L-arginine biosynthetic process"/>
    <property type="evidence" value="ECO:0007669"/>
    <property type="project" value="UniProtKB-KW"/>
</dbReference>
<evidence type="ECO:0000256" key="3">
    <source>
        <dbReference type="ARBA" id="ARBA00022679"/>
    </source>
</evidence>
<reference evidence="10" key="1">
    <citation type="submission" date="2020-05" db="EMBL/GenBank/DDBJ databases">
        <authorList>
            <person name="Chiriac C."/>
            <person name="Salcher M."/>
            <person name="Ghai R."/>
            <person name="Kavagutti S V."/>
        </authorList>
    </citation>
    <scope>NUCLEOTIDE SEQUENCE</scope>
</reference>
<keyword evidence="2" id="KW-0028">Amino-acid biosynthesis</keyword>
<protein>
    <submittedName>
        <fullName evidence="10">Unannotated protein</fullName>
    </submittedName>
</protein>
<dbReference type="PANTHER" id="PTHR23342">
    <property type="entry name" value="N-ACETYLGLUTAMATE SYNTHASE"/>
    <property type="match status" value="1"/>
</dbReference>
<dbReference type="SUPFAM" id="SSF53633">
    <property type="entry name" value="Carbamate kinase-like"/>
    <property type="match status" value="1"/>
</dbReference>
<dbReference type="CDD" id="cd04238">
    <property type="entry name" value="AAK_NAGK-like"/>
    <property type="match status" value="1"/>
</dbReference>
<evidence type="ECO:0000256" key="2">
    <source>
        <dbReference type="ARBA" id="ARBA00022605"/>
    </source>
</evidence>
<evidence type="ECO:0000313" key="10">
    <source>
        <dbReference type="EMBL" id="CAB4962527.1"/>
    </source>
</evidence>
<dbReference type="InterPro" id="IPR001048">
    <property type="entry name" value="Asp/Glu/Uridylate_kinase"/>
</dbReference>
<evidence type="ECO:0000259" key="8">
    <source>
        <dbReference type="Pfam" id="PF00696"/>
    </source>
</evidence>
<dbReference type="NCBIfam" id="TIGR00761">
    <property type="entry name" value="argB"/>
    <property type="match status" value="1"/>
</dbReference>
<dbReference type="AlphaFoldDB" id="A0A6J7L3J2"/>
<name>A0A6J7L3J2_9ZZZZ</name>
<keyword evidence="6" id="KW-0067">ATP-binding</keyword>
<organism evidence="10">
    <name type="scientific">freshwater metagenome</name>
    <dbReference type="NCBI Taxonomy" id="449393"/>
    <lineage>
        <taxon>unclassified sequences</taxon>
        <taxon>metagenomes</taxon>
        <taxon>ecological metagenomes</taxon>
    </lineage>
</organism>
<dbReference type="EMBL" id="CAFBNS010000100">
    <property type="protein sequence ID" value="CAB4962527.1"/>
    <property type="molecule type" value="Genomic_DNA"/>
</dbReference>
<accession>A0A6J7L3J2</accession>
<feature type="domain" description="Aspartate/glutamate/uridylate kinase" evidence="8">
    <location>
        <begin position="1"/>
        <end position="241"/>
    </location>
</feature>
<keyword evidence="1" id="KW-0055">Arginine biosynthesis</keyword>
<dbReference type="EMBL" id="CAEZUY010000110">
    <property type="protein sequence ID" value="CAB4619528.1"/>
    <property type="molecule type" value="Genomic_DNA"/>
</dbReference>
<dbReference type="InterPro" id="IPR001057">
    <property type="entry name" value="Glu/AcGlu_kinase"/>
</dbReference>
<evidence type="ECO:0000256" key="5">
    <source>
        <dbReference type="ARBA" id="ARBA00022777"/>
    </source>
</evidence>
<keyword evidence="4" id="KW-0547">Nucleotide-binding</keyword>
<dbReference type="GO" id="GO:0003991">
    <property type="term" value="F:acetylglutamate kinase activity"/>
    <property type="evidence" value="ECO:0007669"/>
    <property type="project" value="InterPro"/>
</dbReference>
<evidence type="ECO:0000256" key="7">
    <source>
        <dbReference type="ARBA" id="ARBA00029440"/>
    </source>
</evidence>
<dbReference type="InterPro" id="IPR036393">
    <property type="entry name" value="AceGlu_kinase-like_sf"/>
</dbReference>
<evidence type="ECO:0000256" key="1">
    <source>
        <dbReference type="ARBA" id="ARBA00022571"/>
    </source>
</evidence>
<dbReference type="Gene3D" id="3.40.1160.10">
    <property type="entry name" value="Acetylglutamate kinase-like"/>
    <property type="match status" value="1"/>
</dbReference>
<keyword evidence="5" id="KW-0418">Kinase</keyword>
<proteinExistence type="inferred from homology"/>
<evidence type="ECO:0000256" key="6">
    <source>
        <dbReference type="ARBA" id="ARBA00022840"/>
    </source>
</evidence>
<dbReference type="PANTHER" id="PTHR23342:SF0">
    <property type="entry name" value="N-ACETYLGLUTAMATE SYNTHASE, MITOCHONDRIAL"/>
    <property type="match status" value="1"/>
</dbReference>